<name>A0A371YRJ6_9GAMM</name>
<dbReference type="Pfam" id="PF00501">
    <property type="entry name" value="AMP-binding"/>
    <property type="match status" value="1"/>
</dbReference>
<reference evidence="5 6" key="2">
    <citation type="submission" date="2018-08" db="EMBL/GenBank/DDBJ databases">
        <title>The draft genome of Acinetobacter sichuanensis strain WCHAc060041.</title>
        <authorList>
            <person name="Qin J."/>
            <person name="Feng Y."/>
            <person name="Zong Z."/>
        </authorList>
    </citation>
    <scope>NUCLEOTIDE SEQUENCE [LARGE SCALE GENOMIC DNA]</scope>
    <source>
        <strain evidence="5 6">WCHAc060041</strain>
    </source>
</reference>
<dbReference type="Gene3D" id="3.40.50.12780">
    <property type="entry name" value="N-terminal domain of ligase-like"/>
    <property type="match status" value="1"/>
</dbReference>
<comment type="similarity">
    <text evidence="1">Belongs to the ATP-dependent AMP-binding enzyme family.</text>
</comment>
<dbReference type="GO" id="GO:0006631">
    <property type="term" value="P:fatty acid metabolic process"/>
    <property type="evidence" value="ECO:0007669"/>
    <property type="project" value="TreeGrafter"/>
</dbReference>
<dbReference type="SUPFAM" id="SSF56801">
    <property type="entry name" value="Acetyl-CoA synthetase-like"/>
    <property type="match status" value="1"/>
</dbReference>
<protein>
    <submittedName>
        <fullName evidence="5">Feruloyl-CoA synthase</fullName>
    </submittedName>
</protein>
<reference evidence="4" key="1">
    <citation type="journal article" date="2014" name="Int. J. Syst. Evol. Microbiol.">
        <title>Complete genome of a new Firmicutes species belonging to the dominant human colonic microbiota ('Ruminococcus bicirculans') reveals two chromosomes and a selective capacity to utilize plant glucans.</title>
        <authorList>
            <consortium name="NISC Comparative Sequencing Program"/>
            <person name="Wegmann U."/>
            <person name="Louis P."/>
            <person name="Goesmann A."/>
            <person name="Henrissat B."/>
            <person name="Duncan S.H."/>
            <person name="Flint H.J."/>
        </authorList>
    </citation>
    <scope>NUCLEOTIDE SEQUENCE</scope>
    <source>
        <strain evidence="4">KCTC 62575</strain>
    </source>
</reference>
<dbReference type="AlphaFoldDB" id="A0A371YRJ6"/>
<dbReference type="EMBL" id="JBHRSF010000157">
    <property type="protein sequence ID" value="MFC2997776.1"/>
    <property type="molecule type" value="Genomic_DNA"/>
</dbReference>
<dbReference type="RefSeq" id="WP_107007672.1">
    <property type="nucleotide sequence ID" value="NZ_JBHRSF010000157.1"/>
</dbReference>
<organism evidence="5 6">
    <name type="scientific">Acinetobacter sichuanensis</name>
    <dbReference type="NCBI Taxonomy" id="2136183"/>
    <lineage>
        <taxon>Bacteria</taxon>
        <taxon>Pseudomonadati</taxon>
        <taxon>Pseudomonadota</taxon>
        <taxon>Gammaproteobacteria</taxon>
        <taxon>Moraxellales</taxon>
        <taxon>Moraxellaceae</taxon>
        <taxon>Acinetobacter</taxon>
    </lineage>
</organism>
<dbReference type="GO" id="GO:0031956">
    <property type="term" value="F:medium-chain fatty acid-CoA ligase activity"/>
    <property type="evidence" value="ECO:0007669"/>
    <property type="project" value="TreeGrafter"/>
</dbReference>
<evidence type="ECO:0000256" key="2">
    <source>
        <dbReference type="ARBA" id="ARBA00022598"/>
    </source>
</evidence>
<evidence type="ECO:0000313" key="5">
    <source>
        <dbReference type="EMBL" id="RFC84091.1"/>
    </source>
</evidence>
<evidence type="ECO:0000256" key="1">
    <source>
        <dbReference type="ARBA" id="ARBA00006432"/>
    </source>
</evidence>
<dbReference type="InterPro" id="IPR000873">
    <property type="entry name" value="AMP-dep_synth/lig_dom"/>
</dbReference>
<dbReference type="Proteomes" id="UP001595455">
    <property type="component" value="Unassembled WGS sequence"/>
</dbReference>
<proteinExistence type="inferred from homology"/>
<dbReference type="InterPro" id="IPR042099">
    <property type="entry name" value="ANL_N_sf"/>
</dbReference>
<accession>A0A371YRJ6</accession>
<dbReference type="OrthoDB" id="9803968at2"/>
<evidence type="ECO:0000313" key="7">
    <source>
        <dbReference type="Proteomes" id="UP001595455"/>
    </source>
</evidence>
<gene>
    <name evidence="4" type="ORF">ACFODO_21500</name>
    <name evidence="5" type="ORF">C9E89_007745</name>
</gene>
<dbReference type="PANTHER" id="PTHR43201">
    <property type="entry name" value="ACYL-COA SYNTHETASE"/>
    <property type="match status" value="1"/>
</dbReference>
<dbReference type="PANTHER" id="PTHR43201:SF5">
    <property type="entry name" value="MEDIUM-CHAIN ACYL-COA LIGASE ACSF2, MITOCHONDRIAL"/>
    <property type="match status" value="1"/>
</dbReference>
<sequence length="630" mass="69978">MAQLNAVQAHAAHNDVERFVKLGGHEINFHYQNQTLYISPKEQLQDYPQKLTDRLLHFAQTQPDHLFAAKRNIQGEWVKLSYADTVQKAWHIAQALHNRGNLSAERPLVILSGNDLEHLLLSMAAMFAGVPFSAISPAYSLISQDFSKLKHVFDVLTPGLIFANDGHAFAHAIQSCASSDIEVITCSGMLGEQRCTAFQSLLDTPVHNVKAHYESLDEHQIAKFLFTSGSTKLPKAVPTTHLMLCVNQQMILQTFPEFADTPPVLLDWLSWHHTFGGSHNVGIALYNGGTIYIDDGKPVAGKFDETIRNLKEISPTVYLNVPKGWEELTVALENDAELREHFFAKVKILFFAGAALSDAGWKRLDRIAQQHCGERIRIMSGLGMTETAPSCSFSTGPKVMAGFIGYPAPGCEIKLSPIGDKLEFCVRGKNVMRGYWRLAADQQANIFDEEGYYRTGDAVRLVDPKRPELGLMYDGRIAEDFKLNTGTFVNVGTLRNKVLIQGNQLIQDVCITGANLNALGFLIFAKLDACAELAGLNKNSTATEILTHPKVHEWFKKFLMEFNKDATGSSNTVSMLSLMVQAPQLDAGEITDKGNLNQSNILKRRQALIEELYSKQTDNPLIIRVPVLKN</sequence>
<reference evidence="7" key="3">
    <citation type="journal article" date="2019" name="Int. J. Syst. Evol. Microbiol.">
        <title>The Global Catalogue of Microorganisms (GCM) 10K type strain sequencing project: providing services to taxonomists for standard genome sequencing and annotation.</title>
        <authorList>
            <consortium name="The Broad Institute Genomics Platform"/>
            <consortium name="The Broad Institute Genome Sequencing Center for Infectious Disease"/>
            <person name="Wu L."/>
            <person name="Ma J."/>
        </authorList>
    </citation>
    <scope>NUCLEOTIDE SEQUENCE [LARGE SCALE GENOMIC DNA]</scope>
    <source>
        <strain evidence="7">KCTC 62575</strain>
    </source>
</reference>
<evidence type="ECO:0000259" key="3">
    <source>
        <dbReference type="Pfam" id="PF00501"/>
    </source>
</evidence>
<comment type="caution">
    <text evidence="5">The sequence shown here is derived from an EMBL/GenBank/DDBJ whole genome shotgun (WGS) entry which is preliminary data.</text>
</comment>
<evidence type="ECO:0000313" key="4">
    <source>
        <dbReference type="EMBL" id="MFC2997776.1"/>
    </source>
</evidence>
<feature type="domain" description="AMP-dependent synthetase/ligase" evidence="3">
    <location>
        <begin position="58"/>
        <end position="436"/>
    </location>
</feature>
<dbReference type="Proteomes" id="UP000240957">
    <property type="component" value="Unassembled WGS sequence"/>
</dbReference>
<keyword evidence="2" id="KW-0436">Ligase</keyword>
<keyword evidence="7" id="KW-1185">Reference proteome</keyword>
<reference evidence="4" key="4">
    <citation type="submission" date="2024-09" db="EMBL/GenBank/DDBJ databases">
        <authorList>
            <person name="Sun Q."/>
            <person name="Mori K."/>
        </authorList>
    </citation>
    <scope>NUCLEOTIDE SEQUENCE</scope>
    <source>
        <strain evidence="4">KCTC 62575</strain>
    </source>
</reference>
<evidence type="ECO:0000313" key="6">
    <source>
        <dbReference type="Proteomes" id="UP000240957"/>
    </source>
</evidence>
<dbReference type="EMBL" id="PYIX02000009">
    <property type="protein sequence ID" value="RFC84091.1"/>
    <property type="molecule type" value="Genomic_DNA"/>
</dbReference>